<feature type="domain" description="Cytochrome-c3 hydrogenase C-terminal" evidence="15">
    <location>
        <begin position="201"/>
        <end position="279"/>
    </location>
</feature>
<keyword evidence="10 13" id="KW-0408">Iron</keyword>
<evidence type="ECO:0000256" key="3">
    <source>
        <dbReference type="ARBA" id="ARBA00004196"/>
    </source>
</evidence>
<evidence type="ECO:0000259" key="14">
    <source>
        <dbReference type="Pfam" id="PF01058"/>
    </source>
</evidence>
<dbReference type="Pfam" id="PF01058">
    <property type="entry name" value="Oxidored_q6"/>
    <property type="match status" value="1"/>
</dbReference>
<name>A0A662DE85_UNCAE</name>
<feature type="binding site" evidence="13">
    <location>
        <position position="128"/>
    </location>
    <ligand>
        <name>[4Fe-4S] cluster</name>
        <dbReference type="ChEBI" id="CHEBI:49883"/>
        <label>1</label>
    </ligand>
</feature>
<feature type="binding site" evidence="13">
    <location>
        <position position="229"/>
    </location>
    <ligand>
        <name>[4Fe-4S] cluster</name>
        <dbReference type="ChEBI" id="CHEBI:49883"/>
        <label>2</label>
    </ligand>
</feature>
<dbReference type="InterPro" id="IPR037148">
    <property type="entry name" value="NiFe-Hase_small_C_sf"/>
</dbReference>
<evidence type="ECO:0000313" key="16">
    <source>
        <dbReference type="EMBL" id="RLE14080.1"/>
    </source>
</evidence>
<evidence type="ECO:0000256" key="7">
    <source>
        <dbReference type="ARBA" id="ARBA00022723"/>
    </source>
</evidence>
<dbReference type="GO" id="GO:0009055">
    <property type="term" value="F:electron transfer activity"/>
    <property type="evidence" value="ECO:0007669"/>
    <property type="project" value="TreeGrafter"/>
</dbReference>
<evidence type="ECO:0000259" key="15">
    <source>
        <dbReference type="Pfam" id="PF14720"/>
    </source>
</evidence>
<feature type="binding site" evidence="13">
    <location>
        <position position="24"/>
    </location>
    <ligand>
        <name>[4Fe-4S] cluster</name>
        <dbReference type="ChEBI" id="CHEBI:49883"/>
        <label>1</label>
    </ligand>
</feature>
<dbReference type="GO" id="GO:0009375">
    <property type="term" value="C:ferredoxin hydrogenase complex"/>
    <property type="evidence" value="ECO:0007669"/>
    <property type="project" value="InterPro"/>
</dbReference>
<dbReference type="EMBL" id="QMQB01000055">
    <property type="protein sequence ID" value="RLE14080.1"/>
    <property type="molecule type" value="Genomic_DNA"/>
</dbReference>
<feature type="binding site" evidence="13">
    <location>
        <position position="263"/>
    </location>
    <ligand>
        <name>[3Fe-4S] cluster</name>
        <dbReference type="ChEBI" id="CHEBI:21137"/>
    </ligand>
</feature>
<keyword evidence="11 13" id="KW-0411">Iron-sulfur</keyword>
<evidence type="ECO:0000256" key="1">
    <source>
        <dbReference type="ARBA" id="ARBA00001927"/>
    </source>
</evidence>
<comment type="cofactor">
    <cofactor evidence="2">
        <name>[4Fe-4S] cluster</name>
        <dbReference type="ChEBI" id="CHEBI:49883"/>
    </cofactor>
</comment>
<dbReference type="SUPFAM" id="SSF56770">
    <property type="entry name" value="HydA/Nqo6-like"/>
    <property type="match status" value="1"/>
</dbReference>
<protein>
    <submittedName>
        <fullName evidence="16">Oxidoreductase</fullName>
    </submittedName>
</protein>
<feature type="binding site" evidence="13">
    <location>
        <position position="166"/>
    </location>
    <ligand>
        <name>[4Fe-4S] cluster</name>
        <dbReference type="ChEBI" id="CHEBI:49883"/>
        <label>1</label>
    </ligand>
</feature>
<evidence type="ECO:0000256" key="4">
    <source>
        <dbReference type="ARBA" id="ARBA00006605"/>
    </source>
</evidence>
<keyword evidence="6 13" id="KW-0004">4Fe-4S</keyword>
<sequence length="298" mass="32473">MKGVKMQVREQPVIWLQGAGCSGCSISLMNSVSPSIRNLLLDEIVPGQHINLLFHPTLMAASGELAIEVMLDRDRKTDYLLVLEGSIPTAEGGIFATVGEEKGKPITLYSRFKELARRAIAVVAVGTCASFGGIPAAKPNPTGSKSAGGVLEEENISVPYINIPGCPPHPDWFIGTIADILLNGIPSGEKLDDLKRPKSIYGKLIHENCPRRPFFDEGKFAHNFGEEGCLYELGCKGPFTYSDCPIRHWNGGVNWPVDAGAPCNGCTEPIFPDISGPFYQKISRWDSFKVKVQSDKER</sequence>
<dbReference type="PRINTS" id="PR00614">
    <property type="entry name" value="NIHGNASESMLL"/>
</dbReference>
<dbReference type="GO" id="GO:0009061">
    <property type="term" value="P:anaerobic respiration"/>
    <property type="evidence" value="ECO:0007669"/>
    <property type="project" value="TreeGrafter"/>
</dbReference>
<accession>A0A662DE85</accession>
<dbReference type="InterPro" id="IPR037024">
    <property type="entry name" value="NiFe_Hase_small_N_sf"/>
</dbReference>
<keyword evidence="12 13" id="KW-0003">3Fe-4S</keyword>
<feature type="binding site" evidence="13">
    <location>
        <position position="21"/>
    </location>
    <ligand>
        <name>[4Fe-4S] cluster</name>
        <dbReference type="ChEBI" id="CHEBI:49883"/>
        <label>1</label>
    </ligand>
</feature>
<dbReference type="GO" id="GO:0030313">
    <property type="term" value="C:cell envelope"/>
    <property type="evidence" value="ECO:0007669"/>
    <property type="project" value="UniProtKB-SubCell"/>
</dbReference>
<dbReference type="GO" id="GO:0051539">
    <property type="term" value="F:4 iron, 4 sulfur cluster binding"/>
    <property type="evidence" value="ECO:0007669"/>
    <property type="project" value="UniProtKB-KW"/>
</dbReference>
<dbReference type="Gene3D" id="3.40.50.700">
    <property type="entry name" value="NADH:ubiquinone oxidoreductase-like, 20kDa subunit"/>
    <property type="match status" value="1"/>
</dbReference>
<comment type="subunit">
    <text evidence="5">Heterodimer of a large and a small subunit.</text>
</comment>
<evidence type="ECO:0000256" key="10">
    <source>
        <dbReference type="ARBA" id="ARBA00023004"/>
    </source>
</evidence>
<dbReference type="NCBIfam" id="TIGR00391">
    <property type="entry name" value="hydA"/>
    <property type="match status" value="1"/>
</dbReference>
<comment type="cofactor">
    <cofactor evidence="1">
        <name>[3Fe-4S] cluster</name>
        <dbReference type="ChEBI" id="CHEBI:21137"/>
    </cofactor>
</comment>
<dbReference type="GO" id="GO:0008901">
    <property type="term" value="F:ferredoxin hydrogenase activity"/>
    <property type="evidence" value="ECO:0007669"/>
    <property type="project" value="InterPro"/>
</dbReference>
<gene>
    <name evidence="16" type="ORF">DRI96_02000</name>
</gene>
<proteinExistence type="inferred from homology"/>
<keyword evidence="8" id="KW-0732">Signal</keyword>
<dbReference type="GO" id="GO:0016020">
    <property type="term" value="C:membrane"/>
    <property type="evidence" value="ECO:0007669"/>
    <property type="project" value="TreeGrafter"/>
</dbReference>
<feature type="binding site" evidence="13">
    <location>
        <position position="209"/>
    </location>
    <ligand>
        <name>[4Fe-4S] cluster</name>
        <dbReference type="ChEBI" id="CHEBI:49883"/>
        <label>2</label>
    </ligand>
</feature>
<dbReference type="PANTHER" id="PTHR30013:SF7">
    <property type="entry name" value="HYDROGENASE-2 SMALL CHAIN"/>
    <property type="match status" value="1"/>
</dbReference>
<comment type="similarity">
    <text evidence="4">Belongs to the [NiFe]/[NiFeSe] hydrogenase small subunit family.</text>
</comment>
<comment type="subcellular location">
    <subcellularLocation>
        <location evidence="3">Cell envelope</location>
    </subcellularLocation>
</comment>
<dbReference type="Gene3D" id="4.10.480.10">
    <property type="entry name" value="Cytochrome-c3 hydrogenase, C-terminal domain"/>
    <property type="match status" value="1"/>
</dbReference>
<evidence type="ECO:0000256" key="2">
    <source>
        <dbReference type="ARBA" id="ARBA00001966"/>
    </source>
</evidence>
<feature type="binding site" evidence="13">
    <location>
        <position position="244"/>
    </location>
    <ligand>
        <name>[3Fe-4S] cluster</name>
        <dbReference type="ChEBI" id="CHEBI:21137"/>
    </ligand>
</feature>
<dbReference type="InterPro" id="IPR027394">
    <property type="entry name" value="Cytochrome-c3_hydrogenase_C"/>
</dbReference>
<feature type="binding site" evidence="13">
    <location>
        <position position="266"/>
    </location>
    <ligand>
        <name>[3Fe-4S] cluster</name>
        <dbReference type="ChEBI" id="CHEBI:21137"/>
    </ligand>
</feature>
<evidence type="ECO:0000256" key="9">
    <source>
        <dbReference type="ARBA" id="ARBA00023002"/>
    </source>
</evidence>
<dbReference type="GO" id="GO:0051538">
    <property type="term" value="F:3 iron, 4 sulfur cluster binding"/>
    <property type="evidence" value="ECO:0007669"/>
    <property type="project" value="UniProtKB-KW"/>
</dbReference>
<dbReference type="InterPro" id="IPR006137">
    <property type="entry name" value="NADH_UbQ_OxRdtase-like_20kDa"/>
</dbReference>
<feature type="domain" description="NADH:ubiquinone oxidoreductase-like 20kDa subunit" evidence="14">
    <location>
        <begin position="21"/>
        <end position="179"/>
    </location>
</feature>
<keyword evidence="9" id="KW-0560">Oxidoreductase</keyword>
<dbReference type="GO" id="GO:0046872">
    <property type="term" value="F:metal ion binding"/>
    <property type="evidence" value="ECO:0007669"/>
    <property type="project" value="UniProtKB-KW"/>
</dbReference>
<evidence type="ECO:0000256" key="6">
    <source>
        <dbReference type="ARBA" id="ARBA00022485"/>
    </source>
</evidence>
<dbReference type="PANTHER" id="PTHR30013">
    <property type="entry name" value="NIFE / NIFESE HYDROGENASE SMALL SUBUNIT FAMILY MEMBER"/>
    <property type="match status" value="1"/>
</dbReference>
<organism evidence="16 17">
    <name type="scientific">Aerophobetes bacterium</name>
    <dbReference type="NCBI Taxonomy" id="2030807"/>
    <lineage>
        <taxon>Bacteria</taxon>
        <taxon>Candidatus Aerophobota</taxon>
    </lineage>
</organism>
<evidence type="ECO:0000256" key="13">
    <source>
        <dbReference type="PIRSR" id="PIRSR000310-1"/>
    </source>
</evidence>
<evidence type="ECO:0000256" key="11">
    <source>
        <dbReference type="ARBA" id="ARBA00023014"/>
    </source>
</evidence>
<dbReference type="PIRSF" id="PIRSF000310">
    <property type="entry name" value="NiFe_hyd_ssu"/>
    <property type="match status" value="1"/>
</dbReference>
<keyword evidence="7 13" id="KW-0479">Metal-binding</keyword>
<dbReference type="AlphaFoldDB" id="A0A662DE85"/>
<evidence type="ECO:0000256" key="5">
    <source>
        <dbReference type="ARBA" id="ARBA00011771"/>
    </source>
</evidence>
<reference evidence="16 17" key="1">
    <citation type="submission" date="2018-06" db="EMBL/GenBank/DDBJ databases">
        <title>Extensive metabolic versatility and redundancy in microbially diverse, dynamic hydrothermal sediments.</title>
        <authorList>
            <person name="Dombrowski N."/>
            <person name="Teske A."/>
            <person name="Baker B.J."/>
        </authorList>
    </citation>
    <scope>NUCLEOTIDE SEQUENCE [LARGE SCALE GENOMIC DNA]</scope>
    <source>
        <strain evidence="16">B19_G9</strain>
    </source>
</reference>
<dbReference type="GO" id="GO:0044569">
    <property type="term" value="C:[Ni-Fe] hydrogenase complex"/>
    <property type="evidence" value="ECO:0007669"/>
    <property type="project" value="TreeGrafter"/>
</dbReference>
<dbReference type="Proteomes" id="UP000267654">
    <property type="component" value="Unassembled WGS sequence"/>
</dbReference>
<feature type="binding site" evidence="13">
    <location>
        <position position="206"/>
    </location>
    <ligand>
        <name>[4Fe-4S] cluster</name>
        <dbReference type="ChEBI" id="CHEBI:49883"/>
        <label>2</label>
    </ligand>
</feature>
<comment type="caution">
    <text evidence="16">The sequence shown here is derived from an EMBL/GenBank/DDBJ whole genome shotgun (WGS) entry which is preliminary data.</text>
</comment>
<evidence type="ECO:0000256" key="12">
    <source>
        <dbReference type="ARBA" id="ARBA00023291"/>
    </source>
</evidence>
<feature type="binding site" evidence="13">
    <location>
        <position position="235"/>
    </location>
    <ligand>
        <name>[4Fe-4S] cluster</name>
        <dbReference type="ChEBI" id="CHEBI:49883"/>
        <label>2</label>
    </ligand>
</feature>
<dbReference type="Pfam" id="PF14720">
    <property type="entry name" value="NiFe_hyd_SSU_C"/>
    <property type="match status" value="1"/>
</dbReference>
<evidence type="ECO:0000256" key="8">
    <source>
        <dbReference type="ARBA" id="ARBA00022729"/>
    </source>
</evidence>
<dbReference type="InterPro" id="IPR001821">
    <property type="entry name" value="NiFe_hydrogenase_ssu"/>
</dbReference>
<evidence type="ECO:0000313" key="17">
    <source>
        <dbReference type="Proteomes" id="UP000267654"/>
    </source>
</evidence>